<dbReference type="EMBL" id="BFBB01000008">
    <property type="protein sequence ID" value="GBF51572.1"/>
    <property type="molecule type" value="Genomic_DNA"/>
</dbReference>
<evidence type="ECO:0000313" key="1">
    <source>
        <dbReference type="EMBL" id="GBF51572.1"/>
    </source>
</evidence>
<accession>A0A2P2E3W2</accession>
<comment type="caution">
    <text evidence="1">The sequence shown here is derived from an EMBL/GenBank/DDBJ whole genome shotgun (WGS) entry which is preliminary data.</text>
</comment>
<protein>
    <submittedName>
        <fullName evidence="1">Uncharacterized protein</fullName>
    </submittedName>
</protein>
<proteinExistence type="predicted"/>
<name>A0A2P2E3W2_9LEPT</name>
<dbReference type="AlphaFoldDB" id="A0A2P2E3W2"/>
<gene>
    <name evidence="1" type="ORF">LPTSP4_31100</name>
</gene>
<sequence>MLFAQTNRVRESSDLQTLYDMLKSSGQNKTRQSFLKKHTKHIFPLEDAECSIKTKNDDGLVRYFTLQCGSNEVEGLINYASDQKKLKTKLSGFQLVAWEKIGNQKYLRIRVHGFESQVGSITKESKDIVPIALRQKKQKEKDFTKDINENLQYFKSLAYNSKRRKEAVTDLEIFFDKTCPLVFKEVDQSFYWDKTIAYTFEISCVKDTSYSLVKIPGGRDGKLNVSNKAMPIPQKGETFYAMLRMRKITDEQAYWDDFKLYYE</sequence>
<dbReference type="Proteomes" id="UP000245133">
    <property type="component" value="Unassembled WGS sequence"/>
</dbReference>
<organism evidence="1 2">
    <name type="scientific">Leptospira ryugenii</name>
    <dbReference type="NCBI Taxonomy" id="1917863"/>
    <lineage>
        <taxon>Bacteria</taxon>
        <taxon>Pseudomonadati</taxon>
        <taxon>Spirochaetota</taxon>
        <taxon>Spirochaetia</taxon>
        <taxon>Leptospirales</taxon>
        <taxon>Leptospiraceae</taxon>
        <taxon>Leptospira</taxon>
    </lineage>
</organism>
<evidence type="ECO:0000313" key="2">
    <source>
        <dbReference type="Proteomes" id="UP000245133"/>
    </source>
</evidence>
<reference evidence="1 2" key="1">
    <citation type="submission" date="2018-02" db="EMBL/GenBank/DDBJ databases">
        <title>Novel Leptospira species isolated from soil and water in Japan.</title>
        <authorList>
            <person name="Nakao R."/>
            <person name="Masuzawa T."/>
        </authorList>
    </citation>
    <scope>NUCLEOTIDE SEQUENCE [LARGE SCALE GENOMIC DNA]</scope>
    <source>
        <strain evidence="1 2">YH101</strain>
    </source>
</reference>
<dbReference type="NCBIfam" id="NF047693">
    <property type="entry name" value="LIC11113_fam"/>
    <property type="match status" value="1"/>
</dbReference>
<keyword evidence="2" id="KW-1185">Reference proteome</keyword>